<dbReference type="AlphaFoldDB" id="R0LVS2"/>
<name>R0LVS2_ANAPL</name>
<reference evidence="3" key="1">
    <citation type="journal article" date="2013" name="Nat. Genet.">
        <title>The duck genome and transcriptome provide insight into an avian influenza virus reservoir species.</title>
        <authorList>
            <person name="Huang Y."/>
            <person name="Li Y."/>
            <person name="Burt D.W."/>
            <person name="Chen H."/>
            <person name="Zhang Y."/>
            <person name="Qian W."/>
            <person name="Kim H."/>
            <person name="Gan S."/>
            <person name="Zhao Y."/>
            <person name="Li J."/>
            <person name="Yi K."/>
            <person name="Feng H."/>
            <person name="Zhu P."/>
            <person name="Li B."/>
            <person name="Liu Q."/>
            <person name="Fairley S."/>
            <person name="Magor K.E."/>
            <person name="Du Z."/>
            <person name="Hu X."/>
            <person name="Goodman L."/>
            <person name="Tafer H."/>
            <person name="Vignal A."/>
            <person name="Lee T."/>
            <person name="Kim K.W."/>
            <person name="Sheng Z."/>
            <person name="An Y."/>
            <person name="Searle S."/>
            <person name="Herrero J."/>
            <person name="Groenen M.A."/>
            <person name="Crooijmans R.P."/>
            <person name="Faraut T."/>
            <person name="Cai Q."/>
            <person name="Webster R.G."/>
            <person name="Aldridge J.R."/>
            <person name="Warren W.C."/>
            <person name="Bartschat S."/>
            <person name="Kehr S."/>
            <person name="Marz M."/>
            <person name="Stadler P.F."/>
            <person name="Smith J."/>
            <person name="Kraus R.H."/>
            <person name="Zhao Y."/>
            <person name="Ren L."/>
            <person name="Fei J."/>
            <person name="Morisson M."/>
            <person name="Kaiser P."/>
            <person name="Griffin D.K."/>
            <person name="Rao M."/>
            <person name="Pitel F."/>
            <person name="Wang J."/>
            <person name="Li N."/>
        </authorList>
    </citation>
    <scope>NUCLEOTIDE SEQUENCE [LARGE SCALE GENOMIC DNA]</scope>
</reference>
<evidence type="ECO:0000313" key="2">
    <source>
        <dbReference type="EMBL" id="EOB04568.1"/>
    </source>
</evidence>
<accession>R0LVS2</accession>
<dbReference type="EMBL" id="KB742777">
    <property type="protein sequence ID" value="EOB04568.1"/>
    <property type="molecule type" value="Genomic_DNA"/>
</dbReference>
<feature type="compositionally biased region" description="Basic and acidic residues" evidence="1">
    <location>
        <begin position="192"/>
        <end position="206"/>
    </location>
</feature>
<evidence type="ECO:0000313" key="3">
    <source>
        <dbReference type="Proteomes" id="UP000296049"/>
    </source>
</evidence>
<gene>
    <name evidence="2" type="ORF">Anapl_07109</name>
</gene>
<sequence length="257" mass="28870">MLSHPELHGNMPLLHGLCRAQPALCLILHHWLSVSAAGGQRNTRGSTVALSEPTLAKKLCHEPPTVLQGSRYQEWGTEKPEEAWQAARKSSKLLGFEQEVKTATWEEPSPLNNSSEGKLRRPQNSCSLAKCQVLPREAYENLVAPLWRSAAQSGPYISPEALKPALRKSNTDSATLTAQADAMRHRKQPVLQDEHRRAASRQKSEQEAVTSRLSTVLWPDHVNIKPIKWYTLGTWMYLLRGQRGQESEESQVNELLF</sequence>
<protein>
    <submittedName>
        <fullName evidence="2">Uncharacterized protein</fullName>
    </submittedName>
</protein>
<keyword evidence="3" id="KW-1185">Reference proteome</keyword>
<organism evidence="2 3">
    <name type="scientific">Anas platyrhynchos</name>
    <name type="common">Mallard</name>
    <name type="synonym">Anas boschas</name>
    <dbReference type="NCBI Taxonomy" id="8839"/>
    <lineage>
        <taxon>Eukaryota</taxon>
        <taxon>Metazoa</taxon>
        <taxon>Chordata</taxon>
        <taxon>Craniata</taxon>
        <taxon>Vertebrata</taxon>
        <taxon>Euteleostomi</taxon>
        <taxon>Archelosauria</taxon>
        <taxon>Archosauria</taxon>
        <taxon>Dinosauria</taxon>
        <taxon>Saurischia</taxon>
        <taxon>Theropoda</taxon>
        <taxon>Coelurosauria</taxon>
        <taxon>Aves</taxon>
        <taxon>Neognathae</taxon>
        <taxon>Galloanserae</taxon>
        <taxon>Anseriformes</taxon>
        <taxon>Anatidae</taxon>
        <taxon>Anatinae</taxon>
        <taxon>Anas</taxon>
    </lineage>
</organism>
<feature type="region of interest" description="Disordered" evidence="1">
    <location>
        <begin position="181"/>
        <end position="207"/>
    </location>
</feature>
<dbReference type="Proteomes" id="UP000296049">
    <property type="component" value="Unassembled WGS sequence"/>
</dbReference>
<proteinExistence type="predicted"/>
<evidence type="ECO:0000256" key="1">
    <source>
        <dbReference type="SAM" id="MobiDB-lite"/>
    </source>
</evidence>